<keyword evidence="2 6" id="KW-0813">Transport</keyword>
<dbReference type="KEGG" id="mey:TM49_03155"/>
<dbReference type="RefSeq" id="WP_045679502.1">
    <property type="nucleotide sequence ID" value="NZ_CP010803.1"/>
</dbReference>
<dbReference type="PATRIC" id="fig|1486262.3.peg.643"/>
<dbReference type="EMBL" id="CP010803">
    <property type="protein sequence ID" value="AJY44912.1"/>
    <property type="molecule type" value="Genomic_DNA"/>
</dbReference>
<dbReference type="OrthoDB" id="9801163at2"/>
<dbReference type="GO" id="GO:0055085">
    <property type="term" value="P:transmembrane transport"/>
    <property type="evidence" value="ECO:0007669"/>
    <property type="project" value="InterPro"/>
</dbReference>
<gene>
    <name evidence="8" type="ORF">TM49_03155</name>
</gene>
<dbReference type="GO" id="GO:0005886">
    <property type="term" value="C:plasma membrane"/>
    <property type="evidence" value="ECO:0007669"/>
    <property type="project" value="UniProtKB-SubCell"/>
</dbReference>
<feature type="domain" description="ABC transmembrane type-1" evidence="7">
    <location>
        <begin position="21"/>
        <end position="200"/>
    </location>
</feature>
<keyword evidence="9" id="KW-1185">Reference proteome</keyword>
<dbReference type="PROSITE" id="PS50928">
    <property type="entry name" value="ABC_TM1"/>
    <property type="match status" value="1"/>
</dbReference>
<evidence type="ECO:0000313" key="8">
    <source>
        <dbReference type="EMBL" id="AJY44912.1"/>
    </source>
</evidence>
<evidence type="ECO:0000313" key="9">
    <source>
        <dbReference type="Proteomes" id="UP000032611"/>
    </source>
</evidence>
<dbReference type="InterPro" id="IPR000515">
    <property type="entry name" value="MetI-like"/>
</dbReference>
<feature type="transmembrane region" description="Helical" evidence="6">
    <location>
        <begin position="151"/>
        <end position="170"/>
    </location>
</feature>
<feature type="transmembrane region" description="Helical" evidence="6">
    <location>
        <begin position="87"/>
        <end position="106"/>
    </location>
</feature>
<accession>A0A0D5LMC8</accession>
<dbReference type="GO" id="GO:0031460">
    <property type="term" value="P:glycine betaine transport"/>
    <property type="evidence" value="ECO:0007669"/>
    <property type="project" value="TreeGrafter"/>
</dbReference>
<evidence type="ECO:0000256" key="1">
    <source>
        <dbReference type="ARBA" id="ARBA00004651"/>
    </source>
</evidence>
<dbReference type="Pfam" id="PF00528">
    <property type="entry name" value="BPD_transp_1"/>
    <property type="match status" value="1"/>
</dbReference>
<comment type="similarity">
    <text evidence="6">Belongs to the binding-protein-dependent transport system permease family.</text>
</comment>
<evidence type="ECO:0000256" key="6">
    <source>
        <dbReference type="RuleBase" id="RU363032"/>
    </source>
</evidence>
<dbReference type="PANTHER" id="PTHR30177">
    <property type="entry name" value="GLYCINE BETAINE/L-PROLINE TRANSPORT SYSTEM PERMEASE PROTEIN PROW"/>
    <property type="match status" value="1"/>
</dbReference>
<dbReference type="InterPro" id="IPR051204">
    <property type="entry name" value="ABC_transp_perm/SBD"/>
</dbReference>
<dbReference type="PANTHER" id="PTHR30177:SF4">
    <property type="entry name" value="OSMOPROTECTANT IMPORT PERMEASE PROTEIN OSMW"/>
    <property type="match status" value="1"/>
</dbReference>
<evidence type="ECO:0000256" key="4">
    <source>
        <dbReference type="ARBA" id="ARBA00022989"/>
    </source>
</evidence>
<evidence type="ECO:0000256" key="5">
    <source>
        <dbReference type="ARBA" id="ARBA00023136"/>
    </source>
</evidence>
<dbReference type="STRING" id="1486262.TM49_03155"/>
<feature type="transmembrane region" description="Helical" evidence="6">
    <location>
        <begin position="182"/>
        <end position="203"/>
    </location>
</feature>
<comment type="subcellular location">
    <subcellularLocation>
        <location evidence="1 6">Cell membrane</location>
        <topology evidence="1 6">Multi-pass membrane protein</topology>
    </subcellularLocation>
</comment>
<organism evidence="8 9">
    <name type="scientific">Martelella endophytica</name>
    <dbReference type="NCBI Taxonomy" id="1486262"/>
    <lineage>
        <taxon>Bacteria</taxon>
        <taxon>Pseudomonadati</taxon>
        <taxon>Pseudomonadota</taxon>
        <taxon>Alphaproteobacteria</taxon>
        <taxon>Hyphomicrobiales</taxon>
        <taxon>Aurantimonadaceae</taxon>
        <taxon>Martelella</taxon>
    </lineage>
</organism>
<dbReference type="Gene3D" id="1.10.3720.10">
    <property type="entry name" value="MetI-like"/>
    <property type="match status" value="1"/>
</dbReference>
<dbReference type="InterPro" id="IPR035906">
    <property type="entry name" value="MetI-like_sf"/>
</dbReference>
<dbReference type="CDD" id="cd06261">
    <property type="entry name" value="TM_PBP2"/>
    <property type="match status" value="1"/>
</dbReference>
<keyword evidence="5 6" id="KW-0472">Membrane</keyword>
<dbReference type="AlphaFoldDB" id="A0A0D5LMC8"/>
<dbReference type="SUPFAM" id="SSF161098">
    <property type="entry name" value="MetI-like"/>
    <property type="match status" value="1"/>
</dbReference>
<evidence type="ECO:0000259" key="7">
    <source>
        <dbReference type="PROSITE" id="PS50928"/>
    </source>
</evidence>
<feature type="transmembrane region" description="Helical" evidence="6">
    <location>
        <begin position="56"/>
        <end position="81"/>
    </location>
</feature>
<keyword evidence="4 6" id="KW-1133">Transmembrane helix</keyword>
<keyword evidence="3 6" id="KW-0812">Transmembrane</keyword>
<evidence type="ECO:0000256" key="3">
    <source>
        <dbReference type="ARBA" id="ARBA00022692"/>
    </source>
</evidence>
<evidence type="ECO:0000256" key="2">
    <source>
        <dbReference type="ARBA" id="ARBA00022448"/>
    </source>
</evidence>
<sequence>MIVIEAFQWIAENQSAFFSAFDRHLLMCFISLGIALVIALPLGFKVARSPRAAFAAINIAGGLRTIPSLAILAAAMPILGIGLWPSVIALIVLAVPPLLLNTVIGIREIDTSVLDAATGMGMGKRDILWQIELPLAVPSIIAGIRTSAIQVIGGAALASFIGGGGLGDFINAGIALMNMPRLLVGALPIAMLAIFAEIFFGWLERRLTNRR</sequence>
<proteinExistence type="inferred from homology"/>
<protein>
    <submittedName>
        <fullName evidence="8">Glycine/betaine ABC transporter</fullName>
    </submittedName>
</protein>
<dbReference type="FunFam" id="1.10.3720.10:FF:000001">
    <property type="entry name" value="Glycine betaine ABC transporter, permease"/>
    <property type="match status" value="1"/>
</dbReference>
<feature type="transmembrane region" description="Helical" evidence="6">
    <location>
        <begin position="24"/>
        <end position="44"/>
    </location>
</feature>
<reference evidence="8 9" key="1">
    <citation type="journal article" date="2015" name="Genome Announc.">
        <title>Complete genome sequence of Martelella endophytica YC6887, which has antifungal activity associated with a halophyte.</title>
        <authorList>
            <person name="Khan A."/>
            <person name="Khan H."/>
            <person name="Chung E.J."/>
            <person name="Hossain M.T."/>
            <person name="Chung Y.R."/>
        </authorList>
    </citation>
    <scope>NUCLEOTIDE SEQUENCE [LARGE SCALE GENOMIC DNA]</scope>
    <source>
        <strain evidence="8">YC6887</strain>
    </source>
</reference>
<dbReference type="HOGENOM" id="CLU_046113_7_2_5"/>
<name>A0A0D5LMC8_MAREN</name>
<dbReference type="Proteomes" id="UP000032611">
    <property type="component" value="Chromosome"/>
</dbReference>